<dbReference type="InterPro" id="IPR036866">
    <property type="entry name" value="RibonucZ/Hydroxyglut_hydro"/>
</dbReference>
<dbReference type="SUPFAM" id="SSF56281">
    <property type="entry name" value="Metallo-hydrolase/oxidoreductase"/>
    <property type="match status" value="1"/>
</dbReference>
<feature type="transmembrane region" description="Helical" evidence="9">
    <location>
        <begin position="431"/>
        <end position="454"/>
    </location>
</feature>
<comment type="catalytic activity">
    <reaction evidence="8">
        <text>3',5'-cyclic UMP + H2O = UMP + H(+)</text>
        <dbReference type="Rhea" id="RHEA:70575"/>
        <dbReference type="ChEBI" id="CHEBI:15377"/>
        <dbReference type="ChEBI" id="CHEBI:15378"/>
        <dbReference type="ChEBI" id="CHEBI:57865"/>
        <dbReference type="ChEBI" id="CHEBI:184387"/>
    </reaction>
    <physiologicalReaction direction="left-to-right" evidence="8">
        <dbReference type="Rhea" id="RHEA:70576"/>
    </physiologicalReaction>
</comment>
<dbReference type="AlphaFoldDB" id="E0I354"/>
<evidence type="ECO:0000313" key="13">
    <source>
        <dbReference type="EMBL" id="EFM12718.1"/>
    </source>
</evidence>
<dbReference type="PANTHER" id="PTHR30619">
    <property type="entry name" value="DNA INTERNALIZATION/COMPETENCE PROTEIN COMEC/REC2"/>
    <property type="match status" value="1"/>
</dbReference>
<dbReference type="OrthoDB" id="9761531at2"/>
<evidence type="ECO:0000256" key="9">
    <source>
        <dbReference type="SAM" id="Phobius"/>
    </source>
</evidence>
<evidence type="ECO:0000256" key="1">
    <source>
        <dbReference type="ARBA" id="ARBA00004651"/>
    </source>
</evidence>
<dbReference type="InterPro" id="IPR052159">
    <property type="entry name" value="Competence_DNA_uptake"/>
</dbReference>
<feature type="transmembrane region" description="Helical" evidence="9">
    <location>
        <begin position="344"/>
        <end position="362"/>
    </location>
</feature>
<reference evidence="13 14" key="1">
    <citation type="submission" date="2010-07" db="EMBL/GenBank/DDBJ databases">
        <title>The draft genome of Paenibacillus curdlanolyticus YK9.</title>
        <authorList>
            <consortium name="US DOE Joint Genome Institute (JGI-PGF)"/>
            <person name="Lucas S."/>
            <person name="Copeland A."/>
            <person name="Lapidus A."/>
            <person name="Cheng J.-F."/>
            <person name="Bruce D."/>
            <person name="Goodwin L."/>
            <person name="Pitluck S."/>
            <person name="Land M.L."/>
            <person name="Hauser L."/>
            <person name="Chang Y.-J."/>
            <person name="Jeffries C."/>
            <person name="Anderson I.J."/>
            <person name="Johnson E."/>
            <person name="Loganathan U."/>
            <person name="Mulhopadhyay B."/>
            <person name="Kyrpides N."/>
            <person name="Woyke T.J."/>
        </authorList>
    </citation>
    <scope>NUCLEOTIDE SEQUENCE [LARGE SCALE GENOMIC DNA]</scope>
    <source>
        <strain evidence="13 14">YK9</strain>
    </source>
</reference>
<sequence>MLMLTNRPIIWIAVCWIAGIACIGQPEGYAAVGIGLMLLFAAARLSERTTTKLVLICLAAYLIGGAWTYVTERRHETELLDLAAAADGTYPPVTYEVLARGVVASPVEIDGDSVRFRLLATSIEVTGEAASREIKEQLLVQLKLLEPSELSQIQRWRRGDDAEVQGQLELPAGPANEGGFDYRRYLNGIHHISWMLRTKGSEQIAVEPSMRVTVLSLLGRMDVTREWLGGLMDALYENKQSGYMKGLVLGINDDLDPDMFRQYSELGLTHVLAISGMHVAVFLAIVHGFLRLLRLTRERSLLILAWVTPMYVLLSGASPSIVRAGIMAIIGLLAARANRLKDGLHLLAVSAIIMLAWNPAYIKDIGFQLSFIVTAGLIVGVAPVRALMPKWRRGKMLLDAIAVTIVAQIVSFPVSIYYFNQWNPLSLPANFVLVPFISFIVMPLGAASLTALSIWPVAGHWLANVAEALNALTFSLVEYTAAQREWQTIWAKPPIWWVALWYAMFAIGIAAARSLSISRWRTEPEEAGDAFGVAYQATVPLAAGLDSAVRALRRRYRLLILSALIGTVLLLSFAWLPDRFQRMASISVLDVGQGDAILIRTGEGKHILIDGGGTVDLRKPEEQWRARNDPFEVGRKILVPLLKQRGIDSLDVVIMTHLDKDHIGGLQAVFDSIPVKAIIWNGTSNATPDAKKLLQTALALHIPMYPANANMSWRMEEGARLDVLWPEPPLVLSDVGNAAAKSLQAMPNRMVPVETLAELPNVEDQNERSVTLLLTLYGRTFLLPGDAGRTSELAMLEHLRTSCESIIPGGSERVYPPTSTTTGDDSFNHCIDVLKVGHHGSKNSSASEWLAYWRPAFAVVSAGKDNLYGHPHSDTLARLAVASTGVWRTDRDGELRFAVTPQGEMFVSWSRKKWKKYL</sequence>
<feature type="transmembrane region" description="Helical" evidence="9">
    <location>
        <begin position="268"/>
        <end position="290"/>
    </location>
</feature>
<evidence type="ECO:0000256" key="2">
    <source>
        <dbReference type="ARBA" id="ARBA00022475"/>
    </source>
</evidence>
<keyword evidence="14" id="KW-1185">Reference proteome</keyword>
<feature type="transmembrane region" description="Helical" evidence="9">
    <location>
        <begin position="368"/>
        <end position="388"/>
    </location>
</feature>
<feature type="transmembrane region" description="Helical" evidence="9">
    <location>
        <begin position="310"/>
        <end position="332"/>
    </location>
</feature>
<feature type="domain" description="ComEC/Rec2-related protein" evidence="11">
    <location>
        <begin position="247"/>
        <end position="510"/>
    </location>
</feature>
<feature type="transmembrane region" description="Helical" evidence="9">
    <location>
        <begin position="494"/>
        <end position="512"/>
    </location>
</feature>
<keyword evidence="4 9" id="KW-1133">Transmembrane helix</keyword>
<evidence type="ECO:0000259" key="12">
    <source>
        <dbReference type="Pfam" id="PF13567"/>
    </source>
</evidence>
<keyword evidence="5 9" id="KW-0472">Membrane</keyword>
<evidence type="ECO:0000256" key="4">
    <source>
        <dbReference type="ARBA" id="ARBA00022989"/>
    </source>
</evidence>
<dbReference type="STRING" id="717606.PaecuDRAFT_0229"/>
<dbReference type="NCBIfam" id="TIGR00360">
    <property type="entry name" value="ComEC_N-term"/>
    <property type="match status" value="1"/>
</dbReference>
<evidence type="ECO:0000259" key="11">
    <source>
        <dbReference type="Pfam" id="PF03772"/>
    </source>
</evidence>
<dbReference type="CDD" id="cd07731">
    <property type="entry name" value="ComA-like_MBL-fold"/>
    <property type="match status" value="1"/>
</dbReference>
<dbReference type="InterPro" id="IPR004477">
    <property type="entry name" value="ComEC_N"/>
</dbReference>
<feature type="transmembrane region" description="Helical" evidence="9">
    <location>
        <begin position="558"/>
        <end position="576"/>
    </location>
</feature>
<dbReference type="eggNOG" id="COG0658">
    <property type="taxonomic scope" value="Bacteria"/>
</dbReference>
<dbReference type="EMBL" id="AEDD01000001">
    <property type="protein sequence ID" value="EFM12718.1"/>
    <property type="molecule type" value="Genomic_DNA"/>
</dbReference>
<evidence type="ECO:0000256" key="3">
    <source>
        <dbReference type="ARBA" id="ARBA00022692"/>
    </source>
</evidence>
<comment type="function">
    <text evidence="7">Counteracts the endogenous Pycsar antiviral defense system. Phosphodiesterase that enables metal-dependent hydrolysis of host cyclic nucleotide Pycsar defense signals such as cCMP and cUMP.</text>
</comment>
<comment type="subcellular location">
    <subcellularLocation>
        <location evidence="1">Cell membrane</location>
        <topology evidence="1">Multi-pass membrane protein</topology>
    </subcellularLocation>
</comment>
<feature type="domain" description="DUF4131" evidence="12">
    <location>
        <begin position="30"/>
        <end position="203"/>
    </location>
</feature>
<protein>
    <submittedName>
        <fullName evidence="13">DNA internalization-related competence protein ComEC/Rec2</fullName>
    </submittedName>
</protein>
<keyword evidence="2" id="KW-1003">Cell membrane</keyword>
<feature type="domain" description="Metallo-beta-lactamase" evidence="10">
    <location>
        <begin position="590"/>
        <end position="678"/>
    </location>
</feature>
<organism evidence="13 14">
    <name type="scientific">Paenibacillus curdlanolyticus YK9</name>
    <dbReference type="NCBI Taxonomy" id="717606"/>
    <lineage>
        <taxon>Bacteria</taxon>
        <taxon>Bacillati</taxon>
        <taxon>Bacillota</taxon>
        <taxon>Bacilli</taxon>
        <taxon>Bacillales</taxon>
        <taxon>Paenibacillaceae</taxon>
        <taxon>Paenibacillus</taxon>
    </lineage>
</organism>
<evidence type="ECO:0000256" key="6">
    <source>
        <dbReference type="ARBA" id="ARBA00034221"/>
    </source>
</evidence>
<proteinExistence type="predicted"/>
<name>E0I354_9BACL</name>
<dbReference type="InterPro" id="IPR035681">
    <property type="entry name" value="ComA-like_MBL"/>
</dbReference>
<dbReference type="Pfam" id="PF00753">
    <property type="entry name" value="Lactamase_B"/>
    <property type="match status" value="1"/>
</dbReference>
<keyword evidence="3 9" id="KW-0812">Transmembrane</keyword>
<dbReference type="Gene3D" id="3.60.15.10">
    <property type="entry name" value="Ribonuclease Z/Hydroxyacylglutathione hydrolase-like"/>
    <property type="match status" value="1"/>
</dbReference>
<evidence type="ECO:0000256" key="5">
    <source>
        <dbReference type="ARBA" id="ARBA00023136"/>
    </source>
</evidence>
<comment type="catalytic activity">
    <reaction evidence="6">
        <text>3',5'-cyclic CMP + H2O = CMP + H(+)</text>
        <dbReference type="Rhea" id="RHEA:72675"/>
        <dbReference type="ChEBI" id="CHEBI:15377"/>
        <dbReference type="ChEBI" id="CHEBI:15378"/>
        <dbReference type="ChEBI" id="CHEBI:58003"/>
        <dbReference type="ChEBI" id="CHEBI:60377"/>
    </reaction>
    <physiologicalReaction direction="left-to-right" evidence="6">
        <dbReference type="Rhea" id="RHEA:72676"/>
    </physiologicalReaction>
</comment>
<dbReference type="Proteomes" id="UP000005387">
    <property type="component" value="Unassembled WGS sequence"/>
</dbReference>
<evidence type="ECO:0000256" key="8">
    <source>
        <dbReference type="ARBA" id="ARBA00048505"/>
    </source>
</evidence>
<dbReference type="PROSITE" id="PS51257">
    <property type="entry name" value="PROKAR_LIPOPROTEIN"/>
    <property type="match status" value="1"/>
</dbReference>
<dbReference type="InterPro" id="IPR025405">
    <property type="entry name" value="DUF4131"/>
</dbReference>
<feature type="transmembrane region" description="Helical" evidence="9">
    <location>
        <begin position="400"/>
        <end position="419"/>
    </location>
</feature>
<dbReference type="GO" id="GO:0005886">
    <property type="term" value="C:plasma membrane"/>
    <property type="evidence" value="ECO:0007669"/>
    <property type="project" value="UniProtKB-SubCell"/>
</dbReference>
<evidence type="ECO:0000256" key="7">
    <source>
        <dbReference type="ARBA" id="ARBA00034301"/>
    </source>
</evidence>
<evidence type="ECO:0000259" key="10">
    <source>
        <dbReference type="Pfam" id="PF00753"/>
    </source>
</evidence>
<dbReference type="Pfam" id="PF13567">
    <property type="entry name" value="DUF4131"/>
    <property type="match status" value="1"/>
</dbReference>
<dbReference type="Pfam" id="PF03772">
    <property type="entry name" value="Competence"/>
    <property type="match status" value="1"/>
</dbReference>
<dbReference type="eggNOG" id="COG2333">
    <property type="taxonomic scope" value="Bacteria"/>
</dbReference>
<feature type="transmembrane region" description="Helical" evidence="9">
    <location>
        <begin position="53"/>
        <end position="70"/>
    </location>
</feature>
<accession>E0I354</accession>
<gene>
    <name evidence="13" type="ORF">PaecuDRAFT_0229</name>
</gene>
<dbReference type="InterPro" id="IPR001279">
    <property type="entry name" value="Metallo-B-lactamas"/>
</dbReference>
<dbReference type="PANTHER" id="PTHR30619:SF1">
    <property type="entry name" value="RECOMBINATION PROTEIN 2"/>
    <property type="match status" value="1"/>
</dbReference>
<evidence type="ECO:0000313" key="14">
    <source>
        <dbReference type="Proteomes" id="UP000005387"/>
    </source>
</evidence>
<feature type="transmembrane region" description="Helical" evidence="9">
    <location>
        <begin position="9"/>
        <end position="41"/>
    </location>
</feature>